<accession>A0A4C1ZXG2</accession>
<dbReference type="Proteomes" id="UP000299102">
    <property type="component" value="Unassembled WGS sequence"/>
</dbReference>
<dbReference type="EMBL" id="BGZK01002200">
    <property type="protein sequence ID" value="GBP91719.1"/>
    <property type="molecule type" value="Genomic_DNA"/>
</dbReference>
<feature type="non-terminal residue" evidence="1">
    <location>
        <position position="21"/>
    </location>
</feature>
<dbReference type="AlphaFoldDB" id="A0A4C1ZXG2"/>
<evidence type="ECO:0000313" key="2">
    <source>
        <dbReference type="Proteomes" id="UP000299102"/>
    </source>
</evidence>
<name>A0A4C1ZXG2_EUMVA</name>
<protein>
    <submittedName>
        <fullName evidence="1">Uncharacterized protein</fullName>
    </submittedName>
</protein>
<keyword evidence="2" id="KW-1185">Reference proteome</keyword>
<reference evidence="1 2" key="1">
    <citation type="journal article" date="2019" name="Commun. Biol.">
        <title>The bagworm genome reveals a unique fibroin gene that provides high tensile strength.</title>
        <authorList>
            <person name="Kono N."/>
            <person name="Nakamura H."/>
            <person name="Ohtoshi R."/>
            <person name="Tomita M."/>
            <person name="Numata K."/>
            <person name="Arakawa K."/>
        </authorList>
    </citation>
    <scope>NUCLEOTIDE SEQUENCE [LARGE SCALE GENOMIC DNA]</scope>
</reference>
<gene>
    <name evidence="1" type="ORF">EVAR_69221_1</name>
</gene>
<evidence type="ECO:0000313" key="1">
    <source>
        <dbReference type="EMBL" id="GBP91719.1"/>
    </source>
</evidence>
<comment type="caution">
    <text evidence="1">The sequence shown here is derived from an EMBL/GenBank/DDBJ whole genome shotgun (WGS) entry which is preliminary data.</text>
</comment>
<sequence>MAEQITMQLSVGGGKAYKATF</sequence>
<organism evidence="1 2">
    <name type="scientific">Eumeta variegata</name>
    <name type="common">Bagworm moth</name>
    <name type="synonym">Eumeta japonica</name>
    <dbReference type="NCBI Taxonomy" id="151549"/>
    <lineage>
        <taxon>Eukaryota</taxon>
        <taxon>Metazoa</taxon>
        <taxon>Ecdysozoa</taxon>
        <taxon>Arthropoda</taxon>
        <taxon>Hexapoda</taxon>
        <taxon>Insecta</taxon>
        <taxon>Pterygota</taxon>
        <taxon>Neoptera</taxon>
        <taxon>Endopterygota</taxon>
        <taxon>Lepidoptera</taxon>
        <taxon>Glossata</taxon>
        <taxon>Ditrysia</taxon>
        <taxon>Tineoidea</taxon>
        <taxon>Psychidae</taxon>
        <taxon>Oiketicinae</taxon>
        <taxon>Eumeta</taxon>
    </lineage>
</organism>
<proteinExistence type="predicted"/>